<proteinExistence type="predicted"/>
<gene>
    <name evidence="1" type="ORF">RPERSI_LOCUS13333</name>
</gene>
<dbReference type="EMBL" id="CAJVQC010029545">
    <property type="protein sequence ID" value="CAG8742886.1"/>
    <property type="molecule type" value="Genomic_DNA"/>
</dbReference>
<name>A0ACA9QCM4_9GLOM</name>
<accession>A0ACA9QCM4</accession>
<evidence type="ECO:0000313" key="1">
    <source>
        <dbReference type="EMBL" id="CAG8742886.1"/>
    </source>
</evidence>
<keyword evidence="2" id="KW-1185">Reference proteome</keyword>
<comment type="caution">
    <text evidence="1">The sequence shown here is derived from an EMBL/GenBank/DDBJ whole genome shotgun (WGS) entry which is preliminary data.</text>
</comment>
<dbReference type="Proteomes" id="UP000789920">
    <property type="component" value="Unassembled WGS sequence"/>
</dbReference>
<sequence length="364" mass="40936">MTVVDIATVIDSMSPLEQTNASEPSISGESLEWHHFLSTNDECNSRVSKIAGSPPPSCSDTRIMLEENKSPISTPRTIETSALHSVIPQSVTSTNIAWNNFLHTSDITSNVDFESVQDDNEKFDINSLLSILDSPKLSSKKIIANKRRKKINLDEFSENSNNNEGNLDYIKEGEQFNYNQDIIIGQNVLNRIHNLEVKNSCLQLELSFLKQDMKCLMKATKNNSNETPNEPHSSNIQTQTDEFEQVSVTNIEPSIKQDFMEPYETNQDPSQTNEQKHFVNEPSQDEVSQDSTNASFSLVNIPHSGSDHVKECTKNIQSSVSLMSPTTNFSNWETLPEMMNSDMCLFDALDDDDDPQKCLEISKD</sequence>
<evidence type="ECO:0000313" key="2">
    <source>
        <dbReference type="Proteomes" id="UP000789920"/>
    </source>
</evidence>
<reference evidence="1" key="1">
    <citation type="submission" date="2021-06" db="EMBL/GenBank/DDBJ databases">
        <authorList>
            <person name="Kallberg Y."/>
            <person name="Tangrot J."/>
            <person name="Rosling A."/>
        </authorList>
    </citation>
    <scope>NUCLEOTIDE SEQUENCE</scope>
    <source>
        <strain evidence="1">MA461A</strain>
    </source>
</reference>
<organism evidence="1 2">
    <name type="scientific">Racocetra persica</name>
    <dbReference type="NCBI Taxonomy" id="160502"/>
    <lineage>
        <taxon>Eukaryota</taxon>
        <taxon>Fungi</taxon>
        <taxon>Fungi incertae sedis</taxon>
        <taxon>Mucoromycota</taxon>
        <taxon>Glomeromycotina</taxon>
        <taxon>Glomeromycetes</taxon>
        <taxon>Diversisporales</taxon>
        <taxon>Gigasporaceae</taxon>
        <taxon>Racocetra</taxon>
    </lineage>
</organism>
<protein>
    <submittedName>
        <fullName evidence="1">15126_t:CDS:1</fullName>
    </submittedName>
</protein>